<dbReference type="EMBL" id="MAGO01000001">
    <property type="protein sequence ID" value="OCC16513.1"/>
    <property type="molecule type" value="Genomic_DNA"/>
</dbReference>
<feature type="domain" description="HD-GYP" evidence="4">
    <location>
        <begin position="178"/>
        <end position="370"/>
    </location>
</feature>
<evidence type="ECO:0000256" key="1">
    <source>
        <dbReference type="PROSITE-ProRule" id="PRU00169"/>
    </source>
</evidence>
<feature type="modified residue" description="4-aspartylphosphate" evidence="1">
    <location>
        <position position="57"/>
    </location>
</feature>
<dbReference type="Pfam" id="PF00072">
    <property type="entry name" value="Response_reg"/>
    <property type="match status" value="1"/>
</dbReference>
<evidence type="ECO:0000259" key="3">
    <source>
        <dbReference type="PROSITE" id="PS50110"/>
    </source>
</evidence>
<dbReference type="CDD" id="cd17569">
    <property type="entry name" value="REC_HupR-like"/>
    <property type="match status" value="1"/>
</dbReference>
<dbReference type="SUPFAM" id="SSF109604">
    <property type="entry name" value="HD-domain/PDEase-like"/>
    <property type="match status" value="1"/>
</dbReference>
<dbReference type="Gene3D" id="1.10.3210.10">
    <property type="entry name" value="Hypothetical protein af1432"/>
    <property type="match status" value="1"/>
</dbReference>
<organism evidence="5 6">
    <name type="scientific">Dissulfuribacter thermophilus</name>
    <dbReference type="NCBI Taxonomy" id="1156395"/>
    <lineage>
        <taxon>Bacteria</taxon>
        <taxon>Pseudomonadati</taxon>
        <taxon>Thermodesulfobacteriota</taxon>
        <taxon>Dissulfuribacteria</taxon>
        <taxon>Dissulfuribacterales</taxon>
        <taxon>Dissulfuribacteraceae</taxon>
        <taxon>Dissulfuribacter</taxon>
    </lineage>
</organism>
<dbReference type="PROSITE" id="PS51832">
    <property type="entry name" value="HD_GYP"/>
    <property type="match status" value="1"/>
</dbReference>
<comment type="caution">
    <text evidence="5">The sequence shown here is derived from an EMBL/GenBank/DDBJ whole genome shotgun (WGS) entry which is preliminary data.</text>
</comment>
<keyword evidence="6" id="KW-1185">Reference proteome</keyword>
<dbReference type="RefSeq" id="WP_067615732.1">
    <property type="nucleotide sequence ID" value="NZ_MAGO01000001.1"/>
</dbReference>
<keyword evidence="1" id="KW-0597">Phosphoprotein</keyword>
<feature type="coiled-coil region" evidence="2">
    <location>
        <begin position="129"/>
        <end position="181"/>
    </location>
</feature>
<dbReference type="SMART" id="SM00471">
    <property type="entry name" value="HDc"/>
    <property type="match status" value="1"/>
</dbReference>
<dbReference type="InterPro" id="IPR006675">
    <property type="entry name" value="HDIG_dom"/>
</dbReference>
<name>A0A1B9F9F2_9BACT</name>
<evidence type="ECO:0000256" key="2">
    <source>
        <dbReference type="SAM" id="Coils"/>
    </source>
</evidence>
<dbReference type="SUPFAM" id="SSF52172">
    <property type="entry name" value="CheY-like"/>
    <property type="match status" value="1"/>
</dbReference>
<evidence type="ECO:0000259" key="4">
    <source>
        <dbReference type="PROSITE" id="PS51832"/>
    </source>
</evidence>
<dbReference type="PROSITE" id="PS50110">
    <property type="entry name" value="RESPONSE_REGULATORY"/>
    <property type="match status" value="1"/>
</dbReference>
<keyword evidence="2" id="KW-0175">Coiled coil</keyword>
<protein>
    <submittedName>
        <fullName evidence="5">Response regulator receiver protein</fullName>
    </submittedName>
</protein>
<dbReference type="InterPro" id="IPR003607">
    <property type="entry name" value="HD/PDEase_dom"/>
</dbReference>
<evidence type="ECO:0000313" key="5">
    <source>
        <dbReference type="EMBL" id="OCC16513.1"/>
    </source>
</evidence>
<evidence type="ECO:0000313" key="6">
    <source>
        <dbReference type="Proteomes" id="UP000093080"/>
    </source>
</evidence>
<dbReference type="Gene3D" id="3.40.50.2300">
    <property type="match status" value="1"/>
</dbReference>
<dbReference type="PATRIC" id="fig|1156395.6.peg.333"/>
<dbReference type="AlphaFoldDB" id="A0A1B9F9F2"/>
<dbReference type="STRING" id="1156395.DBT_0330"/>
<dbReference type="InterPro" id="IPR052020">
    <property type="entry name" value="Cyclic_di-GMP/3'3'-cGAMP_PDE"/>
</dbReference>
<dbReference type="Pfam" id="PF13487">
    <property type="entry name" value="HD_5"/>
    <property type="match status" value="1"/>
</dbReference>
<dbReference type="InterPro" id="IPR037522">
    <property type="entry name" value="HD_GYP_dom"/>
</dbReference>
<dbReference type="InterPro" id="IPR011006">
    <property type="entry name" value="CheY-like_superfamily"/>
</dbReference>
<dbReference type="NCBIfam" id="TIGR00277">
    <property type="entry name" value="HDIG"/>
    <property type="match status" value="1"/>
</dbReference>
<dbReference type="SMART" id="SM00448">
    <property type="entry name" value="REC"/>
    <property type="match status" value="1"/>
</dbReference>
<sequence>MSGEHSDTILFVDDEENILKAIYRLLRKEGYEIVTTTDPFEALDIVREKHVSVIVSDQRMPTMAGTELLEKVKEISPDTVRIILTGYADMNAALDAINKGGVYRFINKPWNDEDFKATLRQAAFQHYLITENKRLMKVTQEQNKKLQELNSQLEKKVLERTEQLRKKHDQLKKLYHRLQINFRDTVRVFMELIELFDTFLGGHSKRVATLSRNLAERMNISGVDLDLIEIAGALHDIGLIGMPKEIFRSSYEKLSSAQKALFRAHPEIGYSLLYKIEFLRQVAVVVRSHHERFDGKGFPDKLPNVSIPIGARIVSVVSAYDMYKYRDKFDKDKALKFLRKDAGTFFDPTVVKAFEDTLHTISPLKGEMALSLDELKEGMRLAREIKTASGRVLMAKDSVLTQGHIVRLKKFHLVDPIVDRIYVYYQP</sequence>
<feature type="domain" description="Response regulatory" evidence="3">
    <location>
        <begin position="8"/>
        <end position="123"/>
    </location>
</feature>
<dbReference type="InterPro" id="IPR001789">
    <property type="entry name" value="Sig_transdc_resp-reg_receiver"/>
</dbReference>
<proteinExistence type="predicted"/>
<reference evidence="5 6" key="1">
    <citation type="submission" date="2016-06" db="EMBL/GenBank/DDBJ databases">
        <title>Respiratory ammonification of nitrate coupled to the oxidation of elemental sulfur in deep-sea autotrophic thermophilic bacteria.</title>
        <authorList>
            <person name="Slobodkina G.B."/>
            <person name="Mardanov A.V."/>
            <person name="Ravin N.V."/>
            <person name="Frolova A.A."/>
            <person name="Viryasiv M.B."/>
            <person name="Chernyh N.A."/>
            <person name="Bonch-Osmolovskaya E.A."/>
            <person name="Slobodkin A.I."/>
        </authorList>
    </citation>
    <scope>NUCLEOTIDE SEQUENCE [LARGE SCALE GENOMIC DNA]</scope>
    <source>
        <strain evidence="5 6">S69</strain>
    </source>
</reference>
<dbReference type="Proteomes" id="UP000093080">
    <property type="component" value="Unassembled WGS sequence"/>
</dbReference>
<dbReference type="PANTHER" id="PTHR45228:SF8">
    <property type="entry name" value="TWO-COMPONENT RESPONSE REGULATOR-RELATED"/>
    <property type="match status" value="1"/>
</dbReference>
<dbReference type="OrthoDB" id="9802066at2"/>
<dbReference type="GO" id="GO:0000160">
    <property type="term" value="P:phosphorelay signal transduction system"/>
    <property type="evidence" value="ECO:0007669"/>
    <property type="project" value="InterPro"/>
</dbReference>
<accession>A0A1B9F9F2</accession>
<dbReference type="PANTHER" id="PTHR45228">
    <property type="entry name" value="CYCLIC DI-GMP PHOSPHODIESTERASE TM_0186-RELATED"/>
    <property type="match status" value="1"/>
</dbReference>
<dbReference type="CDD" id="cd00077">
    <property type="entry name" value="HDc"/>
    <property type="match status" value="1"/>
</dbReference>
<gene>
    <name evidence="5" type="ORF">DBT_0330</name>
</gene>